<evidence type="ECO:0000256" key="2">
    <source>
        <dbReference type="SAM" id="Coils"/>
    </source>
</evidence>
<protein>
    <recommendedName>
        <fullName evidence="4">J domain-containing protein</fullName>
    </recommendedName>
</protein>
<dbReference type="GO" id="GO:0004842">
    <property type="term" value="F:ubiquitin-protein transferase activity"/>
    <property type="evidence" value="ECO:0007669"/>
    <property type="project" value="InterPro"/>
</dbReference>
<sequence length="1343" mass="149753">MPKTISAPPAVPSAVEIANLPLLAPFRSVTFPNPESSPLIQSLLAEQEVANVVQLYQNREDTLRDELVKLINDAEKAEKEKAKEAAASSSSAAAKNNNKVAKKKDKPKLSAQVQKKIKDIESEIKDTDKLCTQYKQELIVYTQHTRGIFQSAYTKIALKLEVQNNSKAIEALEESFSFFCPRQTIATVVSVNDGYGSTQQQHQDVWDDSQRVAYVREMCPVMRAHVRPLSVGLFSLPYIKKFHCTPDTPVIVEALLDELYQKTITEELKSRLKDVTEDARLKVLRHCEEVLQKKTELTTELVRKHYRKKSIRLHPDRNGEENRPIFEEFTDARDVFSDVHLRQVYVTQMLEVFSKIGPDHIEIAHEAWNKKHRPDVAEQAFTKQRNAKGKGKDAPLQLEGVLDLSQTPRGVMVTNYRRNNSDIVKIAVYALQPKYEFYSKIKSIRVEMKSTTNEKRSFLLKRRDIIARIQLDCHRQAMLEPLVTVAETSLNPGLWEIVAYIQLDPMGTDIMNPNNASGESVSMKPSALVMFDVVDRVHEKLVNHFETAEGRCKQVYAELSSVVHKLRSNSSAQNNSLSVLERYGTYHNVLVRARQKYNNLDMMMEQSGLKSDIYSRLGDLLHESRQLFSEMQNSVNAIARKKENKCDAKRFKAYVATVLESNDPSTWMKNVSKAELCRNGGSPDPINRLYQLFIEGKGKYTLLFDSEMYKVAAVREDLFSTKQCKELATRGEEVCLREKEEEEEAIAAEERKKKEEEAQAKMLKDIEMRHKWGMVGQNVTIKGLTSARGEAMNNKLARVHNYMIEKDRFEVELLRTKEKALLKVDNMVVYYGYIPDVYVPERHIIETTIESSTAPTPTTTSTNGVDKSKPRKAEKAPQAAPTPTVSSNGTDTSKMSKTIYVAASHSKRLTGKKGRKKKDLVDRSGAGISVKTTIVNKFVPVHLNGSATAVWKAFALIQESIGPENVSEVEPSAPSPAPAAVKPPFCPTSTFQTISAPEADSSISKLFERSLDKGLRGLSATPETQISSPQYSFGDDLLMSKPAELPSEIGIKGLGLSSSKKSSNDTSVGSVSSLNDRSTASRAPSVSAAVRNDQLLTFLKSQQQCIKGSVEDFCNWLVKSEDIDSIAALKEAVVDEEYLNETIKVGNGESGVKGFKRKVFQRAVLDYQEPPQQEVAVAEAPHSVLPPMDADIALCGMDSDKASLGMSTLESAFLPSNLFGSPDFGSFTPTVTLGGNIQKKNEPPPELVCPIELVLMTNDPVLAADGVTYERRAITNWFKTNIAKIKKAEEALKTNPFSDSNRRVVENGITSPALGTKMANLFLTENINVRNMARDFKSAQAAA</sequence>
<organism evidence="5">
    <name type="scientific">Skeletonema marinoi</name>
    <dbReference type="NCBI Taxonomy" id="267567"/>
    <lineage>
        <taxon>Eukaryota</taxon>
        <taxon>Sar</taxon>
        <taxon>Stramenopiles</taxon>
        <taxon>Ochrophyta</taxon>
        <taxon>Bacillariophyta</taxon>
        <taxon>Coscinodiscophyceae</taxon>
        <taxon>Thalassiosirophycidae</taxon>
        <taxon>Thalassiosirales</taxon>
        <taxon>Skeletonemataceae</taxon>
        <taxon>Skeletonema</taxon>
        <taxon>Skeletonema marinoi-dohrnii complex</taxon>
    </lineage>
</organism>
<feature type="compositionally biased region" description="Polar residues" evidence="3">
    <location>
        <begin position="881"/>
        <end position="893"/>
    </location>
</feature>
<dbReference type="PANTHER" id="PTHR46573">
    <property type="entry name" value="WD REPEAT, SAM AND U-BOX DOMAIN-CONTAINING PROTEIN 1"/>
    <property type="match status" value="1"/>
</dbReference>
<evidence type="ECO:0000256" key="3">
    <source>
        <dbReference type="SAM" id="MobiDB-lite"/>
    </source>
</evidence>
<feature type="compositionally biased region" description="Low complexity" evidence="3">
    <location>
        <begin position="85"/>
        <end position="99"/>
    </location>
</feature>
<dbReference type="PROSITE" id="PS50084">
    <property type="entry name" value="KH_TYPE_1"/>
    <property type="match status" value="1"/>
</dbReference>
<evidence type="ECO:0000259" key="4">
    <source>
        <dbReference type="PROSITE" id="PS50076"/>
    </source>
</evidence>
<dbReference type="Gene3D" id="3.30.40.10">
    <property type="entry name" value="Zinc/RING finger domain, C3HC4 (zinc finger)"/>
    <property type="match status" value="1"/>
</dbReference>
<dbReference type="EMBL" id="HBGZ01021714">
    <property type="protein sequence ID" value="CAD9616296.1"/>
    <property type="molecule type" value="Transcribed_RNA"/>
</dbReference>
<feature type="compositionally biased region" description="Low complexity" evidence="3">
    <location>
        <begin position="849"/>
        <end position="862"/>
    </location>
</feature>
<feature type="region of interest" description="Disordered" evidence="3">
    <location>
        <begin position="81"/>
        <end position="107"/>
    </location>
</feature>
<dbReference type="InterPro" id="IPR003613">
    <property type="entry name" value="Ubox_domain"/>
</dbReference>
<reference evidence="5" key="1">
    <citation type="submission" date="2021-01" db="EMBL/GenBank/DDBJ databases">
        <authorList>
            <person name="Corre E."/>
            <person name="Pelletier E."/>
            <person name="Niang G."/>
            <person name="Scheremetjew M."/>
            <person name="Finn R."/>
            <person name="Kale V."/>
            <person name="Holt S."/>
            <person name="Cochrane G."/>
            <person name="Meng A."/>
            <person name="Brown T."/>
            <person name="Cohen L."/>
        </authorList>
    </citation>
    <scope>NUCLEOTIDE SEQUENCE</scope>
    <source>
        <strain evidence="5">SM1012Den-03</strain>
    </source>
</reference>
<dbReference type="SUPFAM" id="SSF54791">
    <property type="entry name" value="Eukaryotic type KH-domain (KH-domain type I)"/>
    <property type="match status" value="1"/>
</dbReference>
<dbReference type="GO" id="GO:0016567">
    <property type="term" value="P:protein ubiquitination"/>
    <property type="evidence" value="ECO:0007669"/>
    <property type="project" value="InterPro"/>
</dbReference>
<dbReference type="InterPro" id="IPR001623">
    <property type="entry name" value="DnaJ_domain"/>
</dbReference>
<proteinExistence type="predicted"/>
<evidence type="ECO:0000256" key="1">
    <source>
        <dbReference type="PROSITE-ProRule" id="PRU00117"/>
    </source>
</evidence>
<dbReference type="InterPro" id="IPR052085">
    <property type="entry name" value="WD-SAM-U-box"/>
</dbReference>
<name>A0A7S2PU03_9STRA</name>
<dbReference type="GO" id="GO:0003723">
    <property type="term" value="F:RNA binding"/>
    <property type="evidence" value="ECO:0007669"/>
    <property type="project" value="UniProtKB-UniRule"/>
</dbReference>
<dbReference type="SUPFAM" id="SSF46565">
    <property type="entry name" value="Chaperone J-domain"/>
    <property type="match status" value="1"/>
</dbReference>
<dbReference type="SUPFAM" id="SSF57850">
    <property type="entry name" value="RING/U-box"/>
    <property type="match status" value="1"/>
</dbReference>
<dbReference type="Gene3D" id="3.30.1370.10">
    <property type="entry name" value="K Homology domain, type 1"/>
    <property type="match status" value="1"/>
</dbReference>
<dbReference type="InterPro" id="IPR036869">
    <property type="entry name" value="J_dom_sf"/>
</dbReference>
<dbReference type="Gene3D" id="1.10.287.110">
    <property type="entry name" value="DnaJ domain"/>
    <property type="match status" value="1"/>
</dbReference>
<gene>
    <name evidence="5" type="ORF">SMAR0320_LOCUS15626</name>
</gene>
<dbReference type="SMART" id="SM00271">
    <property type="entry name" value="DnaJ"/>
    <property type="match status" value="1"/>
</dbReference>
<feature type="coiled-coil region" evidence="2">
    <location>
        <begin position="732"/>
        <end position="766"/>
    </location>
</feature>
<dbReference type="Pfam" id="PF00226">
    <property type="entry name" value="DnaJ"/>
    <property type="match status" value="1"/>
</dbReference>
<keyword evidence="1" id="KW-0694">RNA-binding</keyword>
<feature type="region of interest" description="Disordered" evidence="3">
    <location>
        <begin position="849"/>
        <end position="893"/>
    </location>
</feature>
<dbReference type="SMART" id="SM00322">
    <property type="entry name" value="KH"/>
    <property type="match status" value="1"/>
</dbReference>
<feature type="compositionally biased region" description="Basic and acidic residues" evidence="3">
    <location>
        <begin position="866"/>
        <end position="875"/>
    </location>
</feature>
<dbReference type="InterPro" id="IPR004087">
    <property type="entry name" value="KH_dom"/>
</dbReference>
<dbReference type="InterPro" id="IPR036612">
    <property type="entry name" value="KH_dom_type_1_sf"/>
</dbReference>
<evidence type="ECO:0000313" key="5">
    <source>
        <dbReference type="EMBL" id="CAD9616296.1"/>
    </source>
</evidence>
<dbReference type="Pfam" id="PF04564">
    <property type="entry name" value="U-box"/>
    <property type="match status" value="1"/>
</dbReference>
<dbReference type="CDD" id="cd06257">
    <property type="entry name" value="DnaJ"/>
    <property type="match status" value="1"/>
</dbReference>
<dbReference type="InterPro" id="IPR013083">
    <property type="entry name" value="Znf_RING/FYVE/PHD"/>
</dbReference>
<accession>A0A7S2PU03</accession>
<dbReference type="PROSITE" id="PS50076">
    <property type="entry name" value="DNAJ_2"/>
    <property type="match status" value="1"/>
</dbReference>
<feature type="region of interest" description="Disordered" evidence="3">
    <location>
        <begin position="1056"/>
        <end position="1086"/>
    </location>
</feature>
<dbReference type="PANTHER" id="PTHR46573:SF1">
    <property type="entry name" value="WD REPEAT, SAM AND U-BOX DOMAIN-CONTAINING PROTEIN 1"/>
    <property type="match status" value="1"/>
</dbReference>
<feature type="domain" description="J" evidence="4">
    <location>
        <begin position="286"/>
        <end position="349"/>
    </location>
</feature>
<keyword evidence="2" id="KW-0175">Coiled coil</keyword>